<evidence type="ECO:0000313" key="2">
    <source>
        <dbReference type="EMBL" id="PWN62434.1"/>
    </source>
</evidence>
<name>A0A316WLY4_9FLAO</name>
<feature type="coiled-coil region" evidence="1">
    <location>
        <begin position="101"/>
        <end position="128"/>
    </location>
</feature>
<dbReference type="AlphaFoldDB" id="A0A316WLY4"/>
<protein>
    <submittedName>
        <fullName evidence="2">Uncharacterized protein</fullName>
    </submittedName>
</protein>
<evidence type="ECO:0000313" key="3">
    <source>
        <dbReference type="Proteomes" id="UP000236594"/>
    </source>
</evidence>
<reference evidence="2 3" key="1">
    <citation type="submission" date="2018-04" db="EMBL/GenBank/DDBJ databases">
        <title>Draft Genome Sequence of Phosphate-Solubilizing Chryseobacterium sp. ISE14 that is a Biocontrol and Plant Growth-Promoting Rhizobacterium Isolated from Cucumber.</title>
        <authorList>
            <person name="Jeong J.-J."/>
            <person name="Sang M.K."/>
            <person name="Choi I.-G."/>
            <person name="Kim K.D."/>
        </authorList>
    </citation>
    <scope>NUCLEOTIDE SEQUENCE [LARGE SCALE GENOMIC DNA]</scope>
    <source>
        <strain evidence="2 3">ISE14</strain>
    </source>
</reference>
<dbReference type="EMBL" id="PPED02000009">
    <property type="protein sequence ID" value="PWN62434.1"/>
    <property type="molecule type" value="Genomic_DNA"/>
</dbReference>
<keyword evidence="3" id="KW-1185">Reference proteome</keyword>
<sequence>MSELLNDIVFKRLIFLRKELNFTQSQFVDSFNNFIKVNNIKLSNKSNNPLKADNYSNIERRLTTQTEAFIHFVKYYQVEHDINPAWLFTEDNTLVSKYMTKDLEAARLNNLQDKLSKVKELADKLQLTLKE</sequence>
<dbReference type="Proteomes" id="UP000236594">
    <property type="component" value="Unassembled WGS sequence"/>
</dbReference>
<dbReference type="RefSeq" id="WP_109714443.1">
    <property type="nucleotide sequence ID" value="NZ_PPED02000009.1"/>
</dbReference>
<proteinExistence type="predicted"/>
<keyword evidence="1" id="KW-0175">Coiled coil</keyword>
<evidence type="ECO:0000256" key="1">
    <source>
        <dbReference type="SAM" id="Coils"/>
    </source>
</evidence>
<accession>A0A316WLY4</accession>
<organism evidence="2 3">
    <name type="scientific">Chryseobacterium phosphatilyticum</name>
    <dbReference type="NCBI Taxonomy" id="475075"/>
    <lineage>
        <taxon>Bacteria</taxon>
        <taxon>Pseudomonadati</taxon>
        <taxon>Bacteroidota</taxon>
        <taxon>Flavobacteriia</taxon>
        <taxon>Flavobacteriales</taxon>
        <taxon>Weeksellaceae</taxon>
        <taxon>Chryseobacterium group</taxon>
        <taxon>Chryseobacterium</taxon>
    </lineage>
</organism>
<dbReference type="OrthoDB" id="1263522at2"/>
<gene>
    <name evidence="2" type="ORF">C1631_022990</name>
</gene>
<comment type="caution">
    <text evidence="2">The sequence shown here is derived from an EMBL/GenBank/DDBJ whole genome shotgun (WGS) entry which is preliminary data.</text>
</comment>